<evidence type="ECO:0000313" key="2">
    <source>
        <dbReference type="EMBL" id="RNI27280.1"/>
    </source>
</evidence>
<organism evidence="2 3">
    <name type="scientific">Rufibacter immobilis</name>
    <dbReference type="NCBI Taxonomy" id="1348778"/>
    <lineage>
        <taxon>Bacteria</taxon>
        <taxon>Pseudomonadati</taxon>
        <taxon>Bacteroidota</taxon>
        <taxon>Cytophagia</taxon>
        <taxon>Cytophagales</taxon>
        <taxon>Hymenobacteraceae</taxon>
        <taxon>Rufibacter</taxon>
    </lineage>
</organism>
<dbReference type="EMBL" id="RJJE01000017">
    <property type="protein sequence ID" value="RNI27280.1"/>
    <property type="molecule type" value="Genomic_DNA"/>
</dbReference>
<evidence type="ECO:0008006" key="4">
    <source>
        <dbReference type="Google" id="ProtNLM"/>
    </source>
</evidence>
<dbReference type="Proteomes" id="UP000271010">
    <property type="component" value="Unassembled WGS sequence"/>
</dbReference>
<name>A0A3M9MP23_9BACT</name>
<accession>A0A3M9MP23</accession>
<keyword evidence="3" id="KW-1185">Reference proteome</keyword>
<dbReference type="AlphaFoldDB" id="A0A3M9MP23"/>
<proteinExistence type="predicted"/>
<reference evidence="2 3" key="1">
    <citation type="submission" date="2018-11" db="EMBL/GenBank/DDBJ databases">
        <title>Rufibacter latericius sp. nov., isolated from water in Baiyang Lake.</title>
        <authorList>
            <person name="Yang Y."/>
        </authorList>
    </citation>
    <scope>NUCLEOTIDE SEQUENCE [LARGE SCALE GENOMIC DNA]</scope>
    <source>
        <strain evidence="2 3">MCC P1</strain>
    </source>
</reference>
<evidence type="ECO:0000313" key="3">
    <source>
        <dbReference type="Proteomes" id="UP000271010"/>
    </source>
</evidence>
<comment type="caution">
    <text evidence="2">The sequence shown here is derived from an EMBL/GenBank/DDBJ whole genome shotgun (WGS) entry which is preliminary data.</text>
</comment>
<protein>
    <recommendedName>
        <fullName evidence="4">Periplasmic heavy metal sensor</fullName>
    </recommendedName>
</protein>
<feature type="chain" id="PRO_5018058148" description="Periplasmic heavy metal sensor" evidence="1">
    <location>
        <begin position="29"/>
        <end position="159"/>
    </location>
</feature>
<sequence>MSTVNQRSMKFPKVLFLFLFLMGSAAFAQGQKKETPEERKARIEKIETAKIAFITDKVKFTTEQAQRFWPVYKEYENRKNELRQKTQSLREENLNNLSEEQIQDALESRLSIRQRELDLDREYMEKYLRIMRPRQLATFYRSEREFTKLLLERLQTASK</sequence>
<gene>
    <name evidence="2" type="ORF">EFA69_14115</name>
</gene>
<evidence type="ECO:0000256" key="1">
    <source>
        <dbReference type="SAM" id="SignalP"/>
    </source>
</evidence>
<feature type="signal peptide" evidence="1">
    <location>
        <begin position="1"/>
        <end position="28"/>
    </location>
</feature>
<keyword evidence="1" id="KW-0732">Signal</keyword>